<dbReference type="GO" id="GO:0005524">
    <property type="term" value="F:ATP binding"/>
    <property type="evidence" value="ECO:0007669"/>
    <property type="project" value="UniProtKB-UniRule"/>
</dbReference>
<dbReference type="FunFam" id="1.10.510.10:FF:000540">
    <property type="entry name" value="Serine/threonine-protein kinase-like protein"/>
    <property type="match status" value="1"/>
</dbReference>
<dbReference type="PROSITE" id="PS00107">
    <property type="entry name" value="PROTEIN_KINASE_ATP"/>
    <property type="match status" value="1"/>
</dbReference>
<dbReference type="GO" id="GO:0004672">
    <property type="term" value="F:protein kinase activity"/>
    <property type="evidence" value="ECO:0007669"/>
    <property type="project" value="InterPro"/>
</dbReference>
<protein>
    <recommendedName>
        <fullName evidence="6">Protein kinase domain-containing protein</fullName>
    </recommendedName>
</protein>
<evidence type="ECO:0000256" key="2">
    <source>
        <dbReference type="ARBA" id="ARBA00022741"/>
    </source>
</evidence>
<keyword evidence="2 5" id="KW-0547">Nucleotide-binding</keyword>
<sequence length="506" mass="56093">MGYFSCDAESAISTCDPYNWDRKRRKNRPRTNKAIDEPTKIREFTYSEIVKATNGFSVDSFLGKGSHGTVYKATLDDGKLVAAVKKTTLTHQHRNNCTTYSAPTPADNEIEILSRVRHPQLVNLIGFCVDPKPQDRKLLVVEYLPNGSLYDLLHSITTRPPGWNKRVRFALQVAKGIQALHSSNPPVTHRDIKSSNVLIDENWNARLGDFGLALRGHVEDVRVKCTPPAGTLGYLDPAYLAPGDVSAKSDVFSFGILLLEIISGRNAIDVNYSPPSVVDWAVPLIKRGDFSTIGDRRVGAPADPRVIRNLAILAARCVRSTAEKRPEISEVVEGLECIRKRLNASPMWSQLRRRVKRVEECHSLDAVVDGRQDVVSVGKTIRMGSRRNKKVSTVSSADYGSKPIGWVGDRVIRSRSIGSFGDLKMGTDLRPKQTVKMPSVKKLSKSKSTGRLVHYSNKGFVFEFGEETHSSPKKENDAAIGMPGLLFIGLDDKSEKEMQEKPLVST</sequence>
<accession>A0A2P2PLX4</accession>
<dbReference type="InterPro" id="IPR000719">
    <property type="entry name" value="Prot_kinase_dom"/>
</dbReference>
<dbReference type="Pfam" id="PF00069">
    <property type="entry name" value="Pkinase"/>
    <property type="match status" value="1"/>
</dbReference>
<evidence type="ECO:0000256" key="5">
    <source>
        <dbReference type="PROSITE-ProRule" id="PRU10141"/>
    </source>
</evidence>
<evidence type="ECO:0000313" key="7">
    <source>
        <dbReference type="EMBL" id="MBX55733.1"/>
    </source>
</evidence>
<feature type="domain" description="Protein kinase" evidence="6">
    <location>
        <begin position="56"/>
        <end position="338"/>
    </location>
</feature>
<dbReference type="PANTHER" id="PTHR46146:SF23">
    <property type="entry name" value="PROTEIN KINASE DOMAIN-CONTAINING PROTEIN"/>
    <property type="match status" value="1"/>
</dbReference>
<evidence type="ECO:0000259" key="6">
    <source>
        <dbReference type="PROSITE" id="PS50011"/>
    </source>
</evidence>
<dbReference type="AlphaFoldDB" id="A0A2P2PLX4"/>
<dbReference type="SUPFAM" id="SSF56112">
    <property type="entry name" value="Protein kinase-like (PK-like)"/>
    <property type="match status" value="1"/>
</dbReference>
<dbReference type="PANTHER" id="PTHR46146">
    <property type="entry name" value="SERINE/THREONINE-PROTEIN KINASE-LIKE PROTEIN CCR4"/>
    <property type="match status" value="1"/>
</dbReference>
<evidence type="ECO:0000256" key="4">
    <source>
        <dbReference type="ARBA" id="ARBA00022840"/>
    </source>
</evidence>
<proteinExistence type="predicted"/>
<dbReference type="Gene3D" id="3.30.200.20">
    <property type="entry name" value="Phosphorylase Kinase, domain 1"/>
    <property type="match status" value="1"/>
</dbReference>
<reference evidence="7" key="1">
    <citation type="submission" date="2018-02" db="EMBL/GenBank/DDBJ databases">
        <title>Rhizophora mucronata_Transcriptome.</title>
        <authorList>
            <person name="Meera S.P."/>
            <person name="Sreeshan A."/>
            <person name="Augustine A."/>
        </authorList>
    </citation>
    <scope>NUCLEOTIDE SEQUENCE</scope>
    <source>
        <tissue evidence="7">Leaf</tissue>
    </source>
</reference>
<dbReference type="EMBL" id="GGEC01075249">
    <property type="protein sequence ID" value="MBX55733.1"/>
    <property type="molecule type" value="Transcribed_RNA"/>
</dbReference>
<dbReference type="InterPro" id="IPR011009">
    <property type="entry name" value="Kinase-like_dom_sf"/>
</dbReference>
<evidence type="ECO:0000256" key="3">
    <source>
        <dbReference type="ARBA" id="ARBA00022777"/>
    </source>
</evidence>
<keyword evidence="3" id="KW-0418">Kinase</keyword>
<feature type="binding site" evidence="5">
    <location>
        <position position="86"/>
    </location>
    <ligand>
        <name>ATP</name>
        <dbReference type="ChEBI" id="CHEBI:30616"/>
    </ligand>
</feature>
<dbReference type="PROSITE" id="PS50011">
    <property type="entry name" value="PROTEIN_KINASE_DOM"/>
    <property type="match status" value="1"/>
</dbReference>
<evidence type="ECO:0000256" key="1">
    <source>
        <dbReference type="ARBA" id="ARBA00022679"/>
    </source>
</evidence>
<dbReference type="InterPro" id="IPR008271">
    <property type="entry name" value="Ser/Thr_kinase_AS"/>
</dbReference>
<keyword evidence="4 5" id="KW-0067">ATP-binding</keyword>
<keyword evidence="1" id="KW-0808">Transferase</keyword>
<dbReference type="PROSITE" id="PS00108">
    <property type="entry name" value="PROTEIN_KINASE_ST"/>
    <property type="match status" value="1"/>
</dbReference>
<dbReference type="SMART" id="SM00220">
    <property type="entry name" value="S_TKc"/>
    <property type="match status" value="1"/>
</dbReference>
<dbReference type="InterPro" id="IPR017441">
    <property type="entry name" value="Protein_kinase_ATP_BS"/>
</dbReference>
<organism evidence="7">
    <name type="scientific">Rhizophora mucronata</name>
    <name type="common">Asiatic mangrove</name>
    <dbReference type="NCBI Taxonomy" id="61149"/>
    <lineage>
        <taxon>Eukaryota</taxon>
        <taxon>Viridiplantae</taxon>
        <taxon>Streptophyta</taxon>
        <taxon>Embryophyta</taxon>
        <taxon>Tracheophyta</taxon>
        <taxon>Spermatophyta</taxon>
        <taxon>Magnoliopsida</taxon>
        <taxon>eudicotyledons</taxon>
        <taxon>Gunneridae</taxon>
        <taxon>Pentapetalae</taxon>
        <taxon>rosids</taxon>
        <taxon>fabids</taxon>
        <taxon>Malpighiales</taxon>
        <taxon>Rhizophoraceae</taxon>
        <taxon>Rhizophora</taxon>
    </lineage>
</organism>
<dbReference type="Gene3D" id="1.10.510.10">
    <property type="entry name" value="Transferase(Phosphotransferase) domain 1"/>
    <property type="match status" value="1"/>
</dbReference>
<name>A0A2P2PLX4_RHIMU</name>